<keyword evidence="2" id="KW-0201">Cytochrome c-type biogenesis</keyword>
<keyword evidence="4" id="KW-0676">Redox-active center</keyword>
<organism evidence="6 7">
    <name type="scientific">Winogradskyella marincola</name>
    <dbReference type="NCBI Taxonomy" id="3037795"/>
    <lineage>
        <taxon>Bacteria</taxon>
        <taxon>Pseudomonadati</taxon>
        <taxon>Bacteroidota</taxon>
        <taxon>Flavobacteriia</taxon>
        <taxon>Flavobacteriales</taxon>
        <taxon>Flavobacteriaceae</taxon>
        <taxon>Winogradskyella</taxon>
    </lineage>
</organism>
<evidence type="ECO:0000256" key="4">
    <source>
        <dbReference type="ARBA" id="ARBA00023284"/>
    </source>
</evidence>
<keyword evidence="3" id="KW-1015">Disulfide bond</keyword>
<dbReference type="PANTHER" id="PTHR42852">
    <property type="entry name" value="THIOL:DISULFIDE INTERCHANGE PROTEIN DSBE"/>
    <property type="match status" value="1"/>
</dbReference>
<dbReference type="Gene3D" id="3.40.30.10">
    <property type="entry name" value="Glutaredoxin"/>
    <property type="match status" value="1"/>
</dbReference>
<accession>A0ABT6G1I4</accession>
<reference evidence="6 7" key="1">
    <citation type="submission" date="2023-03" db="EMBL/GenBank/DDBJ databases">
        <title>Strain YYF002 represents a novel species in the genus Winogradskyella isolated from seawater.</title>
        <authorList>
            <person name="Fu Z.-Y."/>
        </authorList>
    </citation>
    <scope>NUCLEOTIDE SEQUENCE [LARGE SCALE GENOMIC DNA]</scope>
    <source>
        <strain evidence="6 7">YYF002</strain>
    </source>
</reference>
<dbReference type="Proteomes" id="UP001529085">
    <property type="component" value="Unassembled WGS sequence"/>
</dbReference>
<dbReference type="EMBL" id="JARSBN010000004">
    <property type="protein sequence ID" value="MDG4715899.1"/>
    <property type="molecule type" value="Genomic_DNA"/>
</dbReference>
<dbReference type="InterPro" id="IPR012336">
    <property type="entry name" value="Thioredoxin-like_fold"/>
</dbReference>
<dbReference type="PROSITE" id="PS51257">
    <property type="entry name" value="PROKAR_LIPOPROTEIN"/>
    <property type="match status" value="1"/>
</dbReference>
<dbReference type="PROSITE" id="PS51352">
    <property type="entry name" value="THIOREDOXIN_2"/>
    <property type="match status" value="1"/>
</dbReference>
<comment type="caution">
    <text evidence="6">The sequence shown here is derived from an EMBL/GenBank/DDBJ whole genome shotgun (WGS) entry which is preliminary data.</text>
</comment>
<name>A0ABT6G1I4_9FLAO</name>
<comment type="subcellular location">
    <subcellularLocation>
        <location evidence="1">Cell envelope</location>
    </subcellularLocation>
</comment>
<evidence type="ECO:0000256" key="1">
    <source>
        <dbReference type="ARBA" id="ARBA00004196"/>
    </source>
</evidence>
<proteinExistence type="predicted"/>
<evidence type="ECO:0000256" key="3">
    <source>
        <dbReference type="ARBA" id="ARBA00023157"/>
    </source>
</evidence>
<dbReference type="InterPro" id="IPR013766">
    <property type="entry name" value="Thioredoxin_domain"/>
</dbReference>
<evidence type="ECO:0000259" key="5">
    <source>
        <dbReference type="PROSITE" id="PS51352"/>
    </source>
</evidence>
<dbReference type="PANTHER" id="PTHR42852:SF6">
    <property type="entry name" value="THIOL:DISULFIDE INTERCHANGE PROTEIN DSBE"/>
    <property type="match status" value="1"/>
</dbReference>
<dbReference type="RefSeq" id="WP_278005354.1">
    <property type="nucleotide sequence ID" value="NZ_JARSBN010000004.1"/>
</dbReference>
<dbReference type="Pfam" id="PF13905">
    <property type="entry name" value="Thioredoxin_8"/>
    <property type="match status" value="1"/>
</dbReference>
<evidence type="ECO:0000256" key="2">
    <source>
        <dbReference type="ARBA" id="ARBA00022748"/>
    </source>
</evidence>
<sequence length="455" mass="54268">MNREIILIILLFFTSCKKEKQINIESLKETIEIGKRDSLSISITMTPNSFTGLNVWLKPYDEFYLEFKNKTENDSIVVKKLPLLYDSYQMNFGTFSYNKNNDFIMINRHFIANQDYPDIELKLDSTVLEYIKKQPKNIITDSIYKSYSDLRTKHFKNKTIESESYINDLDSLNRFFRKLSNNQTPNSQINEMLYLDEIQKVNPKDKRVEEFLKNSNLIMTSGAQSGLLFNYFKNNAELLDYENLNTKNNSETYIELLAIGAYRFLKFEDNKGDTKYNKTVEWLKTTDFYKRDSTHIRKQITPLNNKKFKDFLNKIEITDINDKKTKLSEIIAKSNSKYYLIDFWATWCAPCIQGVKKMNDMSMPKNVKIISFSVDKENDKEKWKLKTLELEQKLTFWFDEKIENNKRFTEFIEMQSIPRYVLIDKNMNLIDQAFYHPQEQQFLSKLKDIKNSKYW</sequence>
<evidence type="ECO:0000313" key="6">
    <source>
        <dbReference type="EMBL" id="MDG4715899.1"/>
    </source>
</evidence>
<feature type="domain" description="Thioredoxin" evidence="5">
    <location>
        <begin position="297"/>
        <end position="451"/>
    </location>
</feature>
<gene>
    <name evidence="6" type="ORF">P7122_08450</name>
</gene>
<protein>
    <submittedName>
        <fullName evidence="6">Thioredoxin-like domain-containing protein</fullName>
    </submittedName>
</protein>
<dbReference type="InterPro" id="IPR050553">
    <property type="entry name" value="Thioredoxin_ResA/DsbE_sf"/>
</dbReference>
<evidence type="ECO:0000313" key="7">
    <source>
        <dbReference type="Proteomes" id="UP001529085"/>
    </source>
</evidence>
<dbReference type="InterPro" id="IPR036249">
    <property type="entry name" value="Thioredoxin-like_sf"/>
</dbReference>
<keyword evidence="7" id="KW-1185">Reference proteome</keyword>
<dbReference type="SUPFAM" id="SSF52833">
    <property type="entry name" value="Thioredoxin-like"/>
    <property type="match status" value="1"/>
</dbReference>